<accession>X1ANJ1</accession>
<gene>
    <name evidence="2" type="ORF">S01H4_34032</name>
</gene>
<dbReference type="EMBL" id="BART01017976">
    <property type="protein sequence ID" value="GAG84330.1"/>
    <property type="molecule type" value="Genomic_DNA"/>
</dbReference>
<sequence>MKRNPKVYLDTSVLSALFDDKNPERKNLTRIFFNQTENFQIFISDLTLAEIERTVNVQLKRKLQKLVDKFDVVKTNEDVERVAEEYIKQGEVPEGYPEDAYRIALTVIYEIDYLLSWNFRHIVRKRTIDVIRMVNTLHGLRQVEIMAPPEIL</sequence>
<name>X1ANJ1_9ZZZZ</name>
<dbReference type="SUPFAM" id="SSF88723">
    <property type="entry name" value="PIN domain-like"/>
    <property type="match status" value="1"/>
</dbReference>
<dbReference type="Pfam" id="PF01850">
    <property type="entry name" value="PIN"/>
    <property type="match status" value="1"/>
</dbReference>
<proteinExistence type="predicted"/>
<protein>
    <recommendedName>
        <fullName evidence="1">PIN domain-containing protein</fullName>
    </recommendedName>
</protein>
<organism evidence="2">
    <name type="scientific">marine sediment metagenome</name>
    <dbReference type="NCBI Taxonomy" id="412755"/>
    <lineage>
        <taxon>unclassified sequences</taxon>
        <taxon>metagenomes</taxon>
        <taxon>ecological metagenomes</taxon>
    </lineage>
</organism>
<dbReference type="InterPro" id="IPR002716">
    <property type="entry name" value="PIN_dom"/>
</dbReference>
<feature type="domain" description="PIN" evidence="1">
    <location>
        <begin position="5"/>
        <end position="123"/>
    </location>
</feature>
<dbReference type="Gene3D" id="3.40.50.1010">
    <property type="entry name" value="5'-nuclease"/>
    <property type="match status" value="1"/>
</dbReference>
<reference evidence="2" key="1">
    <citation type="journal article" date="2014" name="Front. Microbiol.">
        <title>High frequency of phylogenetically diverse reductive dehalogenase-homologous genes in deep subseafloor sedimentary metagenomes.</title>
        <authorList>
            <person name="Kawai M."/>
            <person name="Futagami T."/>
            <person name="Toyoda A."/>
            <person name="Takaki Y."/>
            <person name="Nishi S."/>
            <person name="Hori S."/>
            <person name="Arai W."/>
            <person name="Tsubouchi T."/>
            <person name="Morono Y."/>
            <person name="Uchiyama I."/>
            <person name="Ito T."/>
            <person name="Fujiyama A."/>
            <person name="Inagaki F."/>
            <person name="Takami H."/>
        </authorList>
    </citation>
    <scope>NUCLEOTIDE SEQUENCE</scope>
    <source>
        <strain evidence="2">Expedition CK06-06</strain>
    </source>
</reference>
<dbReference type="SMART" id="SM00670">
    <property type="entry name" value="PINc"/>
    <property type="match status" value="1"/>
</dbReference>
<dbReference type="InterPro" id="IPR029060">
    <property type="entry name" value="PIN-like_dom_sf"/>
</dbReference>
<dbReference type="AlphaFoldDB" id="X1ANJ1"/>
<evidence type="ECO:0000259" key="1">
    <source>
        <dbReference type="SMART" id="SM00670"/>
    </source>
</evidence>
<evidence type="ECO:0000313" key="2">
    <source>
        <dbReference type="EMBL" id="GAG84330.1"/>
    </source>
</evidence>
<comment type="caution">
    <text evidence="2">The sequence shown here is derived from an EMBL/GenBank/DDBJ whole genome shotgun (WGS) entry which is preliminary data.</text>
</comment>